<sequence>MGKWANTKVMDKGLEYLKDHTTHLVACQGQPQDYLGAITDLPTGHYLGKISLGLNHFQLQAGLASGRRLTVLGRSSLLTTQTGMADHFALVDQTNGELLYVTTVANAQQTYAQNTIDTPDWDITISAPL</sequence>
<dbReference type="EMBL" id="MFNF01000056">
    <property type="protein sequence ID" value="OGG99648.1"/>
    <property type="molecule type" value="Genomic_DNA"/>
</dbReference>
<evidence type="ECO:0000313" key="1">
    <source>
        <dbReference type="EMBL" id="OGG99648.1"/>
    </source>
</evidence>
<dbReference type="AlphaFoldDB" id="A0A1F6GNG7"/>
<gene>
    <name evidence="1" type="ORF">A2557_09015</name>
</gene>
<organism evidence="1 2">
    <name type="scientific">Candidatus Lambdaproteobacteria bacterium RIFOXYD2_FULL_56_26</name>
    <dbReference type="NCBI Taxonomy" id="1817773"/>
    <lineage>
        <taxon>Bacteria</taxon>
        <taxon>Pseudomonadati</taxon>
        <taxon>Pseudomonadota</taxon>
        <taxon>Candidatus Lambdaproteobacteria</taxon>
    </lineage>
</organism>
<protein>
    <submittedName>
        <fullName evidence="1">Uncharacterized protein</fullName>
    </submittedName>
</protein>
<name>A0A1F6GNG7_9PROT</name>
<evidence type="ECO:0000313" key="2">
    <source>
        <dbReference type="Proteomes" id="UP000177583"/>
    </source>
</evidence>
<comment type="caution">
    <text evidence="1">The sequence shown here is derived from an EMBL/GenBank/DDBJ whole genome shotgun (WGS) entry which is preliminary data.</text>
</comment>
<reference evidence="1 2" key="1">
    <citation type="journal article" date="2016" name="Nat. Commun.">
        <title>Thousands of microbial genomes shed light on interconnected biogeochemical processes in an aquifer system.</title>
        <authorList>
            <person name="Anantharaman K."/>
            <person name="Brown C.T."/>
            <person name="Hug L.A."/>
            <person name="Sharon I."/>
            <person name="Castelle C.J."/>
            <person name="Probst A.J."/>
            <person name="Thomas B.C."/>
            <person name="Singh A."/>
            <person name="Wilkins M.J."/>
            <person name="Karaoz U."/>
            <person name="Brodie E.L."/>
            <person name="Williams K.H."/>
            <person name="Hubbard S.S."/>
            <person name="Banfield J.F."/>
        </authorList>
    </citation>
    <scope>NUCLEOTIDE SEQUENCE [LARGE SCALE GENOMIC DNA]</scope>
</reference>
<proteinExistence type="predicted"/>
<accession>A0A1F6GNG7</accession>
<dbReference type="Proteomes" id="UP000177583">
    <property type="component" value="Unassembled WGS sequence"/>
</dbReference>